<feature type="region of interest" description="Disordered" evidence="1">
    <location>
        <begin position="1"/>
        <end position="33"/>
    </location>
</feature>
<name>A0ABD3KML9_EUCGL</name>
<evidence type="ECO:0000256" key="1">
    <source>
        <dbReference type="SAM" id="MobiDB-lite"/>
    </source>
</evidence>
<dbReference type="Proteomes" id="UP001634007">
    <property type="component" value="Unassembled WGS sequence"/>
</dbReference>
<dbReference type="EMBL" id="JBJKBG010000005">
    <property type="protein sequence ID" value="KAL3740598.1"/>
    <property type="molecule type" value="Genomic_DNA"/>
</dbReference>
<dbReference type="AlphaFoldDB" id="A0ABD3KML9"/>
<evidence type="ECO:0000313" key="2">
    <source>
        <dbReference type="EMBL" id="KAL3740598.1"/>
    </source>
</evidence>
<protein>
    <submittedName>
        <fullName evidence="2">Uncharacterized protein</fullName>
    </submittedName>
</protein>
<reference evidence="2 3" key="1">
    <citation type="submission" date="2024-11" db="EMBL/GenBank/DDBJ databases">
        <title>Chromosome-level genome assembly of Eucalyptus globulus Labill. provides insights into its genome evolution.</title>
        <authorList>
            <person name="Li X."/>
        </authorList>
    </citation>
    <scope>NUCLEOTIDE SEQUENCE [LARGE SCALE GENOMIC DNA]</scope>
    <source>
        <strain evidence="2">CL2024</strain>
        <tissue evidence="2">Fresh tender leaves</tissue>
    </source>
</reference>
<sequence>MHKKLKEAVMNRTYTEERENEIGQAPKTGGVLAGRPEPVAAMARFLSVV</sequence>
<organism evidence="2 3">
    <name type="scientific">Eucalyptus globulus</name>
    <name type="common">Tasmanian blue gum</name>
    <dbReference type="NCBI Taxonomy" id="34317"/>
    <lineage>
        <taxon>Eukaryota</taxon>
        <taxon>Viridiplantae</taxon>
        <taxon>Streptophyta</taxon>
        <taxon>Embryophyta</taxon>
        <taxon>Tracheophyta</taxon>
        <taxon>Spermatophyta</taxon>
        <taxon>Magnoliopsida</taxon>
        <taxon>eudicotyledons</taxon>
        <taxon>Gunneridae</taxon>
        <taxon>Pentapetalae</taxon>
        <taxon>rosids</taxon>
        <taxon>malvids</taxon>
        <taxon>Myrtales</taxon>
        <taxon>Myrtaceae</taxon>
        <taxon>Myrtoideae</taxon>
        <taxon>Eucalypteae</taxon>
        <taxon>Eucalyptus</taxon>
    </lineage>
</organism>
<feature type="compositionally biased region" description="Basic and acidic residues" evidence="1">
    <location>
        <begin position="1"/>
        <end position="21"/>
    </location>
</feature>
<comment type="caution">
    <text evidence="2">The sequence shown here is derived from an EMBL/GenBank/DDBJ whole genome shotgun (WGS) entry which is preliminary data.</text>
</comment>
<evidence type="ECO:0000313" key="3">
    <source>
        <dbReference type="Proteomes" id="UP001634007"/>
    </source>
</evidence>
<proteinExistence type="predicted"/>
<gene>
    <name evidence="2" type="ORF">ACJRO7_021817</name>
</gene>
<keyword evidence="3" id="KW-1185">Reference proteome</keyword>
<accession>A0ABD3KML9</accession>